<comment type="caution">
    <text evidence="2">The sequence shown here is derived from an EMBL/GenBank/DDBJ whole genome shotgun (WGS) entry which is preliminary data.</text>
</comment>
<dbReference type="AlphaFoldDB" id="A0A1V3XFA2"/>
<sequence length="43" mass="4759">MAMARYIVKMEPFASLPAEQIVQTIAPNLQRYLTGELPKGLAP</sequence>
<gene>
    <name evidence="2" type="ORF">BZL29_3440</name>
</gene>
<dbReference type="SUPFAM" id="SSF48498">
    <property type="entry name" value="Tetracyclin repressor-like, C-terminal domain"/>
    <property type="match status" value="1"/>
</dbReference>
<feature type="domain" description="Tetracyclin repressor-like C-terminal" evidence="1">
    <location>
        <begin position="1"/>
        <end position="33"/>
    </location>
</feature>
<dbReference type="EMBL" id="MVBN01000003">
    <property type="protein sequence ID" value="OOK77842.1"/>
    <property type="molecule type" value="Genomic_DNA"/>
</dbReference>
<proteinExistence type="predicted"/>
<evidence type="ECO:0000259" key="1">
    <source>
        <dbReference type="Pfam" id="PF17920"/>
    </source>
</evidence>
<dbReference type="Pfam" id="PF17920">
    <property type="entry name" value="TetR_C_16"/>
    <property type="match status" value="1"/>
</dbReference>
<organism evidence="2 3">
    <name type="scientific">Mycobacterium kansasii</name>
    <dbReference type="NCBI Taxonomy" id="1768"/>
    <lineage>
        <taxon>Bacteria</taxon>
        <taxon>Bacillati</taxon>
        <taxon>Actinomycetota</taxon>
        <taxon>Actinomycetes</taxon>
        <taxon>Mycobacteriales</taxon>
        <taxon>Mycobacteriaceae</taxon>
        <taxon>Mycobacterium</taxon>
    </lineage>
</organism>
<name>A0A1V3XFA2_MYCKA</name>
<reference evidence="2 3" key="1">
    <citation type="submission" date="2017-02" db="EMBL/GenBank/DDBJ databases">
        <title>Complete genome sequences of Mycobacterium kansasii strains isolated from rhesus macaques.</title>
        <authorList>
            <person name="Panda A."/>
            <person name="Nagaraj S."/>
            <person name="Zhao X."/>
            <person name="Tettelin H."/>
            <person name="Detolla L.J."/>
        </authorList>
    </citation>
    <scope>NUCLEOTIDE SEQUENCE [LARGE SCALE GENOMIC DNA]</scope>
    <source>
        <strain evidence="2 3">11-3469</strain>
    </source>
</reference>
<dbReference type="Proteomes" id="UP000188532">
    <property type="component" value="Unassembled WGS sequence"/>
</dbReference>
<accession>A0A1V3XFA2</accession>
<dbReference type="InterPro" id="IPR041678">
    <property type="entry name" value="TetR_C_16"/>
</dbReference>
<dbReference type="InterPro" id="IPR036271">
    <property type="entry name" value="Tet_transcr_reg_TetR-rel_C_sf"/>
</dbReference>
<protein>
    <submittedName>
        <fullName evidence="2">Transcriptional regulator, TetR family domain protein</fullName>
    </submittedName>
</protein>
<evidence type="ECO:0000313" key="2">
    <source>
        <dbReference type="EMBL" id="OOK77842.1"/>
    </source>
</evidence>
<dbReference type="Gene3D" id="1.10.357.10">
    <property type="entry name" value="Tetracycline Repressor, domain 2"/>
    <property type="match status" value="1"/>
</dbReference>
<evidence type="ECO:0000313" key="3">
    <source>
        <dbReference type="Proteomes" id="UP000188532"/>
    </source>
</evidence>